<keyword evidence="3" id="KW-1185">Reference proteome</keyword>
<reference evidence="2 3" key="1">
    <citation type="submission" date="2021-08" db="EMBL/GenBank/DDBJ databases">
        <title>Draft Genome Sequence of Phanerochaete sordida strain YK-624.</title>
        <authorList>
            <person name="Mori T."/>
            <person name="Dohra H."/>
            <person name="Suzuki T."/>
            <person name="Kawagishi H."/>
            <person name="Hirai H."/>
        </authorList>
    </citation>
    <scope>NUCLEOTIDE SEQUENCE [LARGE SCALE GENOMIC DNA]</scope>
    <source>
        <strain evidence="2 3">YK-624</strain>
    </source>
</reference>
<feature type="compositionally biased region" description="Pro residues" evidence="1">
    <location>
        <begin position="37"/>
        <end position="46"/>
    </location>
</feature>
<evidence type="ECO:0000256" key="1">
    <source>
        <dbReference type="SAM" id="MobiDB-lite"/>
    </source>
</evidence>
<sequence length="306" mass="32642">MSQEIEYNLPAVDAYREQSPMSDVSDRTERPRVYDSPPSPLTPPETPRSRHTELTDDDADTIASSPFPTTPRTPAARPHTAGARRASLKPLAFGAPPLTPSSSQSTAASGPPLPAEAYAEYFGILAKTERERYRDAQALGYGLFPGATPPSSPAGTPLKAAAARRQGLREWIGDAAEEPEEPEESNSDSGSEDECAGGEAQEVLYAAHPRLPRSPYPFRAAAPAPEPEESLAAVLGAAIPHMLTLTPPRNNAATRNAAGSAARRSLGTAAEKALRRWAQVRAAAGSARRWLRVVAKARPRLRDLDG</sequence>
<evidence type="ECO:0000313" key="3">
    <source>
        <dbReference type="Proteomes" id="UP000703269"/>
    </source>
</evidence>
<feature type="compositionally biased region" description="Low complexity" evidence="1">
    <location>
        <begin position="70"/>
        <end position="85"/>
    </location>
</feature>
<feature type="compositionally biased region" description="Acidic residues" evidence="1">
    <location>
        <begin position="175"/>
        <end position="196"/>
    </location>
</feature>
<name>A0A9P3LDH7_9APHY</name>
<feature type="region of interest" description="Disordered" evidence="1">
    <location>
        <begin position="1"/>
        <end position="114"/>
    </location>
</feature>
<comment type="caution">
    <text evidence="2">The sequence shown here is derived from an EMBL/GenBank/DDBJ whole genome shotgun (WGS) entry which is preliminary data.</text>
</comment>
<dbReference type="Proteomes" id="UP000703269">
    <property type="component" value="Unassembled WGS sequence"/>
</dbReference>
<proteinExistence type="predicted"/>
<feature type="compositionally biased region" description="Basic and acidic residues" evidence="1">
    <location>
        <begin position="24"/>
        <end position="33"/>
    </location>
</feature>
<feature type="region of interest" description="Disordered" evidence="1">
    <location>
        <begin position="144"/>
        <end position="202"/>
    </location>
</feature>
<dbReference type="EMBL" id="BPQB01000020">
    <property type="protein sequence ID" value="GJE91270.1"/>
    <property type="molecule type" value="Genomic_DNA"/>
</dbReference>
<gene>
    <name evidence="2" type="ORF">PsYK624_074190</name>
</gene>
<evidence type="ECO:0000313" key="2">
    <source>
        <dbReference type="EMBL" id="GJE91270.1"/>
    </source>
</evidence>
<dbReference type="OrthoDB" id="10679345at2759"/>
<organism evidence="2 3">
    <name type="scientific">Phanerochaete sordida</name>
    <dbReference type="NCBI Taxonomy" id="48140"/>
    <lineage>
        <taxon>Eukaryota</taxon>
        <taxon>Fungi</taxon>
        <taxon>Dikarya</taxon>
        <taxon>Basidiomycota</taxon>
        <taxon>Agaricomycotina</taxon>
        <taxon>Agaricomycetes</taxon>
        <taxon>Polyporales</taxon>
        <taxon>Phanerochaetaceae</taxon>
        <taxon>Phanerochaete</taxon>
    </lineage>
</organism>
<dbReference type="AlphaFoldDB" id="A0A9P3LDH7"/>
<accession>A0A9P3LDH7</accession>
<protein>
    <submittedName>
        <fullName evidence="2">Uncharacterized protein</fullName>
    </submittedName>
</protein>